<sequence length="31" mass="3396">MMEKNVMIFVQLEGGSLGAGWRLAGGWTAER</sequence>
<name>A0A5B7KFB7_PORTR</name>
<dbReference type="AlphaFoldDB" id="A0A5B7KFB7"/>
<accession>A0A5B7KFB7</accession>
<keyword evidence="2" id="KW-1185">Reference proteome</keyword>
<protein>
    <submittedName>
        <fullName evidence="1">Uncharacterized protein</fullName>
    </submittedName>
</protein>
<comment type="caution">
    <text evidence="1">The sequence shown here is derived from an EMBL/GenBank/DDBJ whole genome shotgun (WGS) entry which is preliminary data.</text>
</comment>
<reference evidence="1 2" key="1">
    <citation type="submission" date="2019-05" db="EMBL/GenBank/DDBJ databases">
        <title>Another draft genome of Portunus trituberculatus and its Hox gene families provides insights of decapod evolution.</title>
        <authorList>
            <person name="Jeong J.-H."/>
            <person name="Song I."/>
            <person name="Kim S."/>
            <person name="Choi T."/>
            <person name="Kim D."/>
            <person name="Ryu S."/>
            <person name="Kim W."/>
        </authorList>
    </citation>
    <scope>NUCLEOTIDE SEQUENCE [LARGE SCALE GENOMIC DNA]</scope>
    <source>
        <tissue evidence="1">Muscle</tissue>
    </source>
</reference>
<gene>
    <name evidence="1" type="ORF">E2C01_099576</name>
</gene>
<proteinExistence type="predicted"/>
<dbReference type="Proteomes" id="UP000324222">
    <property type="component" value="Unassembled WGS sequence"/>
</dbReference>
<evidence type="ECO:0000313" key="1">
    <source>
        <dbReference type="EMBL" id="MPD03918.1"/>
    </source>
</evidence>
<organism evidence="1 2">
    <name type="scientific">Portunus trituberculatus</name>
    <name type="common">Swimming crab</name>
    <name type="synonym">Neptunus trituberculatus</name>
    <dbReference type="NCBI Taxonomy" id="210409"/>
    <lineage>
        <taxon>Eukaryota</taxon>
        <taxon>Metazoa</taxon>
        <taxon>Ecdysozoa</taxon>
        <taxon>Arthropoda</taxon>
        <taxon>Crustacea</taxon>
        <taxon>Multicrustacea</taxon>
        <taxon>Malacostraca</taxon>
        <taxon>Eumalacostraca</taxon>
        <taxon>Eucarida</taxon>
        <taxon>Decapoda</taxon>
        <taxon>Pleocyemata</taxon>
        <taxon>Brachyura</taxon>
        <taxon>Eubrachyura</taxon>
        <taxon>Portunoidea</taxon>
        <taxon>Portunidae</taxon>
        <taxon>Portuninae</taxon>
        <taxon>Portunus</taxon>
    </lineage>
</organism>
<dbReference type="EMBL" id="VSRR010138588">
    <property type="protein sequence ID" value="MPD03918.1"/>
    <property type="molecule type" value="Genomic_DNA"/>
</dbReference>
<evidence type="ECO:0000313" key="2">
    <source>
        <dbReference type="Proteomes" id="UP000324222"/>
    </source>
</evidence>